<dbReference type="EMBL" id="JARKIF010000012">
    <property type="protein sequence ID" value="KAJ7626059.1"/>
    <property type="molecule type" value="Genomic_DNA"/>
</dbReference>
<dbReference type="AlphaFoldDB" id="A0AAD7BNX0"/>
<keyword evidence="2" id="KW-1185">Reference proteome</keyword>
<name>A0AAD7BNX0_9AGAR</name>
<gene>
    <name evidence="1" type="ORF">FB45DRAFT_74813</name>
</gene>
<protein>
    <submittedName>
        <fullName evidence="1">Uncharacterized protein</fullName>
    </submittedName>
</protein>
<sequence>MTSLGPFLPRELEKEIFQLAAYWDPPFVPTLKLVAWRVKLWVEMLQYRIILLSNFMVYPPTEPERLASVPLPLLCDSVRHLFLGSTSLSDSLGLSLLSNSTHIEDVWLGQDVLSSVLAAVSPELKPRRLHSNLKELFADRPLVDFNHHIFSRLTHLGLFMHDEVDEVSWGALATLPCLTHLSFDHKIFLPRVQDILQQCKSLRCMIYVLVDGHVMALEDDETAPEFSKDVRFVKMLCQEYVLDWHAGALRGEDYWSRADEFIRRRRWGLVDAGEYIMYTDESQQLRVE</sequence>
<evidence type="ECO:0000313" key="2">
    <source>
        <dbReference type="Proteomes" id="UP001221142"/>
    </source>
</evidence>
<evidence type="ECO:0000313" key="1">
    <source>
        <dbReference type="EMBL" id="KAJ7626059.1"/>
    </source>
</evidence>
<proteinExistence type="predicted"/>
<organism evidence="1 2">
    <name type="scientific">Roridomyces roridus</name>
    <dbReference type="NCBI Taxonomy" id="1738132"/>
    <lineage>
        <taxon>Eukaryota</taxon>
        <taxon>Fungi</taxon>
        <taxon>Dikarya</taxon>
        <taxon>Basidiomycota</taxon>
        <taxon>Agaricomycotina</taxon>
        <taxon>Agaricomycetes</taxon>
        <taxon>Agaricomycetidae</taxon>
        <taxon>Agaricales</taxon>
        <taxon>Marasmiineae</taxon>
        <taxon>Mycenaceae</taxon>
        <taxon>Roridomyces</taxon>
    </lineage>
</organism>
<reference evidence="1" key="1">
    <citation type="submission" date="2023-03" db="EMBL/GenBank/DDBJ databases">
        <title>Massive genome expansion in bonnet fungi (Mycena s.s.) driven by repeated elements and novel gene families across ecological guilds.</title>
        <authorList>
            <consortium name="Lawrence Berkeley National Laboratory"/>
            <person name="Harder C.B."/>
            <person name="Miyauchi S."/>
            <person name="Viragh M."/>
            <person name="Kuo A."/>
            <person name="Thoen E."/>
            <person name="Andreopoulos B."/>
            <person name="Lu D."/>
            <person name="Skrede I."/>
            <person name="Drula E."/>
            <person name="Henrissat B."/>
            <person name="Morin E."/>
            <person name="Kohler A."/>
            <person name="Barry K."/>
            <person name="LaButti K."/>
            <person name="Morin E."/>
            <person name="Salamov A."/>
            <person name="Lipzen A."/>
            <person name="Mereny Z."/>
            <person name="Hegedus B."/>
            <person name="Baldrian P."/>
            <person name="Stursova M."/>
            <person name="Weitz H."/>
            <person name="Taylor A."/>
            <person name="Grigoriev I.V."/>
            <person name="Nagy L.G."/>
            <person name="Martin F."/>
            <person name="Kauserud H."/>
        </authorList>
    </citation>
    <scope>NUCLEOTIDE SEQUENCE</scope>
    <source>
        <strain evidence="1">9284</strain>
    </source>
</reference>
<comment type="caution">
    <text evidence="1">The sequence shown here is derived from an EMBL/GenBank/DDBJ whole genome shotgun (WGS) entry which is preliminary data.</text>
</comment>
<accession>A0AAD7BNX0</accession>
<dbReference type="Proteomes" id="UP001221142">
    <property type="component" value="Unassembled WGS sequence"/>
</dbReference>
<dbReference type="SUPFAM" id="SSF52047">
    <property type="entry name" value="RNI-like"/>
    <property type="match status" value="1"/>
</dbReference>